<dbReference type="AlphaFoldDB" id="A0A5N6MXZ4"/>
<accession>A0A5N6MXZ4</accession>
<organism evidence="2 3">
    <name type="scientific">Mikania micrantha</name>
    <name type="common">bitter vine</name>
    <dbReference type="NCBI Taxonomy" id="192012"/>
    <lineage>
        <taxon>Eukaryota</taxon>
        <taxon>Viridiplantae</taxon>
        <taxon>Streptophyta</taxon>
        <taxon>Embryophyta</taxon>
        <taxon>Tracheophyta</taxon>
        <taxon>Spermatophyta</taxon>
        <taxon>Magnoliopsida</taxon>
        <taxon>eudicotyledons</taxon>
        <taxon>Gunneridae</taxon>
        <taxon>Pentapetalae</taxon>
        <taxon>asterids</taxon>
        <taxon>campanulids</taxon>
        <taxon>Asterales</taxon>
        <taxon>Asteraceae</taxon>
        <taxon>Asteroideae</taxon>
        <taxon>Heliantheae alliance</taxon>
        <taxon>Eupatorieae</taxon>
        <taxon>Mikania</taxon>
    </lineage>
</organism>
<evidence type="ECO:0000313" key="2">
    <source>
        <dbReference type="EMBL" id="KAD4178907.1"/>
    </source>
</evidence>
<gene>
    <name evidence="2" type="ORF">E3N88_27498</name>
</gene>
<name>A0A5N6MXZ4_9ASTR</name>
<dbReference type="OrthoDB" id="1498754at2759"/>
<proteinExistence type="predicted"/>
<sequence>MPTTTDSPPPKRHHKSSPSSSDEIQDTACSKRLKEEEEDDEKEELVEVPDDVLYLELDEYEFRNGVNPVGDHDHMLRYCLPWIRVGVGNVAGWRTKIRRLKNKFKNQSGPFDPYEEEEFLLWKKLFARAPPPDAGSRVS</sequence>
<dbReference type="Proteomes" id="UP000326396">
    <property type="component" value="Linkage Group LG4"/>
</dbReference>
<dbReference type="EMBL" id="SZYD01000014">
    <property type="protein sequence ID" value="KAD4178907.1"/>
    <property type="molecule type" value="Genomic_DNA"/>
</dbReference>
<evidence type="ECO:0000256" key="1">
    <source>
        <dbReference type="SAM" id="MobiDB-lite"/>
    </source>
</evidence>
<feature type="region of interest" description="Disordered" evidence="1">
    <location>
        <begin position="1"/>
        <end position="45"/>
    </location>
</feature>
<keyword evidence="3" id="KW-1185">Reference proteome</keyword>
<evidence type="ECO:0000313" key="3">
    <source>
        <dbReference type="Proteomes" id="UP000326396"/>
    </source>
</evidence>
<comment type="caution">
    <text evidence="2">The sequence shown here is derived from an EMBL/GenBank/DDBJ whole genome shotgun (WGS) entry which is preliminary data.</text>
</comment>
<reference evidence="2 3" key="1">
    <citation type="submission" date="2019-05" db="EMBL/GenBank/DDBJ databases">
        <title>Mikania micrantha, genome provides insights into the molecular mechanism of rapid growth.</title>
        <authorList>
            <person name="Liu B."/>
        </authorList>
    </citation>
    <scope>NUCLEOTIDE SEQUENCE [LARGE SCALE GENOMIC DNA]</scope>
    <source>
        <strain evidence="2">NLD-2019</strain>
        <tissue evidence="2">Leaf</tissue>
    </source>
</reference>
<protein>
    <submittedName>
        <fullName evidence="2">Uncharacterized protein</fullName>
    </submittedName>
</protein>
<feature type="compositionally biased region" description="Acidic residues" evidence="1">
    <location>
        <begin position="36"/>
        <end position="45"/>
    </location>
</feature>